<gene>
    <name evidence="1" type="ORF">LTR37_005825</name>
</gene>
<dbReference type="EMBL" id="JAUTXU010000037">
    <property type="protein sequence ID" value="KAK3717435.1"/>
    <property type="molecule type" value="Genomic_DNA"/>
</dbReference>
<dbReference type="Proteomes" id="UP001281147">
    <property type="component" value="Unassembled WGS sequence"/>
</dbReference>
<keyword evidence="2" id="KW-1185">Reference proteome</keyword>
<proteinExistence type="predicted"/>
<organism evidence="1 2">
    <name type="scientific">Vermiconidia calcicola</name>
    <dbReference type="NCBI Taxonomy" id="1690605"/>
    <lineage>
        <taxon>Eukaryota</taxon>
        <taxon>Fungi</taxon>
        <taxon>Dikarya</taxon>
        <taxon>Ascomycota</taxon>
        <taxon>Pezizomycotina</taxon>
        <taxon>Dothideomycetes</taxon>
        <taxon>Dothideomycetidae</taxon>
        <taxon>Mycosphaerellales</taxon>
        <taxon>Extremaceae</taxon>
        <taxon>Vermiconidia</taxon>
    </lineage>
</organism>
<name>A0ACC3NIL6_9PEZI</name>
<evidence type="ECO:0000313" key="1">
    <source>
        <dbReference type="EMBL" id="KAK3717435.1"/>
    </source>
</evidence>
<comment type="caution">
    <text evidence="1">The sequence shown here is derived from an EMBL/GenBank/DDBJ whole genome shotgun (WGS) entry which is preliminary data.</text>
</comment>
<evidence type="ECO:0000313" key="2">
    <source>
        <dbReference type="Proteomes" id="UP001281147"/>
    </source>
</evidence>
<reference evidence="1" key="1">
    <citation type="submission" date="2023-07" db="EMBL/GenBank/DDBJ databases">
        <title>Black Yeasts Isolated from many extreme environments.</title>
        <authorList>
            <person name="Coleine C."/>
            <person name="Stajich J.E."/>
            <person name="Selbmann L."/>
        </authorList>
    </citation>
    <scope>NUCLEOTIDE SEQUENCE</scope>
    <source>
        <strain evidence="1">CCFEE 5714</strain>
    </source>
</reference>
<accession>A0ACC3NIL6</accession>
<sequence length="584" mass="63125">MALLDMSVGHVLVWLASSLLWHTVLCQASTTPTVHDAKCDVTYEGIRDGGIETFLSIPYGKDTGGNNRFRPPQPYVQTRGSTFSAQALGPACPQPSGAYLSPLYLSNITNVSEDCLHLNVYRAAGTTSNAKLPVMVYIHGGSFYAGSKDEITIQPGGLILDSVQMGHPVVVVNINYRLGIFGFAQSNALKEEGSGNAGLRDQRLAIEWVRDNIGAFGGDPKHITILGQSSGSLAVGLQIMAYGGSQPVPFQQASCESQALEPGITGNFTTEAMDDVTQYVGCDTSDLQSPETISCLRALSTEALQAAQETTHRVGPGANIGDQWLPVVDGDFLPEAPSKLVANGGFANVTTMIGWCEDDATLFVGSPQTDADVFDYFTRYLPGMTKANVRKLLLLYPVADFSANPSADLSAQLYRAARILRDIVFTCQPIHYGRAIYNAGNDVYLWDQNQTIVDEILASQGQPGYGVVHTSNFAYQFGNLSHYDINDFPYNPTEADFAVRDKQSRSWAAFANFGRPSLPRYNTLQGWQPAFAGDGDPDIYVIGGPHAGLSAIDGQQSDPAVAAQKLKKRCDFINSPEIIEQLQY</sequence>
<protein>
    <submittedName>
        <fullName evidence="1">Uncharacterized protein</fullName>
    </submittedName>
</protein>